<feature type="transmembrane region" description="Helical" evidence="1">
    <location>
        <begin position="294"/>
        <end position="314"/>
    </location>
</feature>
<feature type="transmembrane region" description="Helical" evidence="1">
    <location>
        <begin position="189"/>
        <end position="211"/>
    </location>
</feature>
<feature type="transmembrane region" description="Helical" evidence="1">
    <location>
        <begin position="159"/>
        <end position="180"/>
    </location>
</feature>
<accession>A0ABW5HWK9</accession>
<evidence type="ECO:0000256" key="1">
    <source>
        <dbReference type="SAM" id="Phobius"/>
    </source>
</evidence>
<comment type="caution">
    <text evidence="2">The sequence shown here is derived from an EMBL/GenBank/DDBJ whole genome shotgun (WGS) entry which is preliminary data.</text>
</comment>
<feature type="transmembrane region" description="Helical" evidence="1">
    <location>
        <begin position="320"/>
        <end position="337"/>
    </location>
</feature>
<feature type="transmembrane region" description="Helical" evidence="1">
    <location>
        <begin position="29"/>
        <end position="51"/>
    </location>
</feature>
<feature type="transmembrane region" description="Helical" evidence="1">
    <location>
        <begin position="589"/>
        <end position="607"/>
    </location>
</feature>
<reference evidence="3" key="1">
    <citation type="journal article" date="2019" name="Int. J. Syst. Evol. Microbiol.">
        <title>The Global Catalogue of Microorganisms (GCM) 10K type strain sequencing project: providing services to taxonomists for standard genome sequencing and annotation.</title>
        <authorList>
            <consortium name="The Broad Institute Genomics Platform"/>
            <consortium name="The Broad Institute Genome Sequencing Center for Infectious Disease"/>
            <person name="Wu L."/>
            <person name="Ma J."/>
        </authorList>
    </citation>
    <scope>NUCLEOTIDE SEQUENCE [LARGE SCALE GENOMIC DNA]</scope>
    <source>
        <strain evidence="3">CGMCC 4.7638</strain>
    </source>
</reference>
<feature type="transmembrane region" description="Helical" evidence="1">
    <location>
        <begin position="399"/>
        <end position="417"/>
    </location>
</feature>
<dbReference type="InterPro" id="IPR018701">
    <property type="entry name" value="DUF2206_membrane"/>
</dbReference>
<keyword evidence="1" id="KW-0812">Transmembrane</keyword>
<evidence type="ECO:0000313" key="2">
    <source>
        <dbReference type="EMBL" id="MFD2481401.1"/>
    </source>
</evidence>
<feature type="transmembrane region" description="Helical" evidence="1">
    <location>
        <begin position="260"/>
        <end position="282"/>
    </location>
</feature>
<name>A0ABW5HWK9_9PSEU</name>
<keyword evidence="1" id="KW-1133">Transmembrane helix</keyword>
<feature type="transmembrane region" description="Helical" evidence="1">
    <location>
        <begin position="133"/>
        <end position="153"/>
    </location>
</feature>
<keyword evidence="3" id="KW-1185">Reference proteome</keyword>
<dbReference type="RefSeq" id="WP_344273921.1">
    <property type="nucleotide sequence ID" value="NZ_BAAAHV010000011.1"/>
</dbReference>
<evidence type="ECO:0000313" key="3">
    <source>
        <dbReference type="Proteomes" id="UP001597542"/>
    </source>
</evidence>
<dbReference type="EMBL" id="JBHUKQ010000010">
    <property type="protein sequence ID" value="MFD2481401.1"/>
    <property type="molecule type" value="Genomic_DNA"/>
</dbReference>
<proteinExistence type="predicted"/>
<feature type="transmembrane region" description="Helical" evidence="1">
    <location>
        <begin position="93"/>
        <end position="112"/>
    </location>
</feature>
<feature type="transmembrane region" description="Helical" evidence="1">
    <location>
        <begin position="63"/>
        <end position="87"/>
    </location>
</feature>
<sequence length="756" mass="80965">MTRPSQRTVLLGSVLVAGAVELSPWRPAVLVTVAGLWLLLGAPAWLCRRIATRIVSTREAQWLLGLGFAVLAAMVAALAVNTVLPWFGVSRPLTTVSLAVAQTLTAAALAFLDRRLTGASPPVRALRLMPVRDVAPIAVLGVLALVVAIAGAVRLNNGFTGATSLIALVLIAALLGFLVLKAGRYGDGAIAFGILCAATALLLLTSLRGWYVSGHDIQREYLLSQLTSAKGYWDISGYPDAYNACLSITLLPASLAKLTALPGLAIFKVVLPTLFAAAPVAVYRTARNLTSKRVSLLAAIYFLAFPTFFTDMPFLGRQEIAFLLLGCAVLALSDLSAPRRARRIAFTVLFAGIVLSHYSTTYVLIGVLMLGKLASGVIRVVPPLRRRLADRAPKEATDFVAWPMIGIAVLCSALWTGPVTGTWHQLQHTAAATAQDLFHPDQVQRGSSDTAYSIFSSARVSPQQRLRDYADSTRPHTGGEAPAALSAGATAQVAPADNLPLTAAGSALDHLGVDVPRVNGLLRTLCADGLQLLVILGLAGTVVATATLFRPTHDLFVLAGGGLGVLAAEIALPQLSVDYGLLRTFQQGLFGFAPFIAMGSVWALSWLRQRWRMPAATTAALLLFLDLTGALPRLFGGYPAQLHLDNAGQYYDIYYAHPQERAAIAWLEQHTAAPRIQSDRYTLSRLQTLIDGRPGDDIYPTLVQPGSFVLLGYPTVRKDEVTVFYQGDLVTYSYPLRFLDATKNKVYSSNGTSVYR</sequence>
<protein>
    <submittedName>
        <fullName evidence="2">DUF2206 domain-containing protein</fullName>
    </submittedName>
</protein>
<gene>
    <name evidence="2" type="ORF">ACFSUT_14040</name>
</gene>
<organism evidence="2 3">
    <name type="scientific">Amycolatopsis albidoflavus</name>
    <dbReference type="NCBI Taxonomy" id="102226"/>
    <lineage>
        <taxon>Bacteria</taxon>
        <taxon>Bacillati</taxon>
        <taxon>Actinomycetota</taxon>
        <taxon>Actinomycetes</taxon>
        <taxon>Pseudonocardiales</taxon>
        <taxon>Pseudonocardiaceae</taxon>
        <taxon>Amycolatopsis</taxon>
    </lineage>
</organism>
<keyword evidence="1" id="KW-0472">Membrane</keyword>
<dbReference type="Proteomes" id="UP001597542">
    <property type="component" value="Unassembled WGS sequence"/>
</dbReference>
<feature type="transmembrane region" description="Helical" evidence="1">
    <location>
        <begin position="530"/>
        <end position="549"/>
    </location>
</feature>
<feature type="transmembrane region" description="Helical" evidence="1">
    <location>
        <begin position="344"/>
        <end position="365"/>
    </location>
</feature>
<dbReference type="Pfam" id="PF09971">
    <property type="entry name" value="DUF2206"/>
    <property type="match status" value="1"/>
</dbReference>